<dbReference type="WBParaSite" id="TCNE_0001045901-mRNA-1">
    <property type="protein sequence ID" value="TCNE_0001045901-mRNA-1"/>
    <property type="gene ID" value="TCNE_0001045901"/>
</dbReference>
<protein>
    <submittedName>
        <fullName evidence="13">C2H2-type domain-containing protein</fullName>
    </submittedName>
</protein>
<keyword evidence="7" id="KW-0539">Nucleus</keyword>
<evidence type="ECO:0000256" key="1">
    <source>
        <dbReference type="ARBA" id="ARBA00004123"/>
    </source>
</evidence>
<comment type="subcellular location">
    <subcellularLocation>
        <location evidence="1">Nucleus</location>
    </subcellularLocation>
</comment>
<organism evidence="12 13">
    <name type="scientific">Toxocara canis</name>
    <name type="common">Canine roundworm</name>
    <dbReference type="NCBI Taxonomy" id="6265"/>
    <lineage>
        <taxon>Eukaryota</taxon>
        <taxon>Metazoa</taxon>
        <taxon>Ecdysozoa</taxon>
        <taxon>Nematoda</taxon>
        <taxon>Chromadorea</taxon>
        <taxon>Rhabditida</taxon>
        <taxon>Spirurina</taxon>
        <taxon>Ascaridomorpha</taxon>
        <taxon>Ascaridoidea</taxon>
        <taxon>Toxocaridae</taxon>
        <taxon>Toxocara</taxon>
    </lineage>
</organism>
<dbReference type="PROSITE" id="PS50157">
    <property type="entry name" value="ZINC_FINGER_C2H2_2"/>
    <property type="match status" value="1"/>
</dbReference>
<keyword evidence="3" id="KW-0677">Repeat</keyword>
<dbReference type="PANTHER" id="PTHR24404">
    <property type="entry name" value="ZINC FINGER PROTEIN"/>
    <property type="match status" value="1"/>
</dbReference>
<dbReference type="GO" id="GO:0005634">
    <property type="term" value="C:nucleus"/>
    <property type="evidence" value="ECO:0007669"/>
    <property type="project" value="UniProtKB-SubCell"/>
</dbReference>
<proteinExistence type="predicted"/>
<dbReference type="GO" id="GO:0000978">
    <property type="term" value="F:RNA polymerase II cis-regulatory region sequence-specific DNA binding"/>
    <property type="evidence" value="ECO:0007669"/>
    <property type="project" value="TreeGrafter"/>
</dbReference>
<dbReference type="InterPro" id="IPR050589">
    <property type="entry name" value="Ikaros_C2H2-ZF"/>
</dbReference>
<evidence type="ECO:0000259" key="10">
    <source>
        <dbReference type="PROSITE" id="PS50157"/>
    </source>
</evidence>
<evidence type="ECO:0000256" key="9">
    <source>
        <dbReference type="SAM" id="MobiDB-lite"/>
    </source>
</evidence>
<dbReference type="EMBL" id="UYWY01020504">
    <property type="protein sequence ID" value="VDM41780.1"/>
    <property type="molecule type" value="Genomic_DNA"/>
</dbReference>
<feature type="domain" description="C2H2-type" evidence="10">
    <location>
        <begin position="377"/>
        <end position="400"/>
    </location>
</feature>
<name>A0A183UPN9_TOXCA</name>
<keyword evidence="6" id="KW-0238">DNA-binding</keyword>
<evidence type="ECO:0000313" key="13">
    <source>
        <dbReference type="WBParaSite" id="TCNE_0001045901-mRNA-1"/>
    </source>
</evidence>
<evidence type="ECO:0000256" key="5">
    <source>
        <dbReference type="ARBA" id="ARBA00022833"/>
    </source>
</evidence>
<evidence type="ECO:0000313" key="11">
    <source>
        <dbReference type="EMBL" id="VDM41780.1"/>
    </source>
</evidence>
<dbReference type="PANTHER" id="PTHR24404:SF114">
    <property type="entry name" value="KLUMPFUSS, ISOFORM B-RELATED"/>
    <property type="match status" value="1"/>
</dbReference>
<dbReference type="SMART" id="SM00355">
    <property type="entry name" value="ZnF_C2H2"/>
    <property type="match status" value="3"/>
</dbReference>
<dbReference type="InterPro" id="IPR036236">
    <property type="entry name" value="Znf_C2H2_sf"/>
</dbReference>
<evidence type="ECO:0000256" key="3">
    <source>
        <dbReference type="ARBA" id="ARBA00022737"/>
    </source>
</evidence>
<dbReference type="Proteomes" id="UP000050794">
    <property type="component" value="Unassembled WGS sequence"/>
</dbReference>
<keyword evidence="2" id="KW-0479">Metal-binding</keyword>
<feature type="region of interest" description="Disordered" evidence="9">
    <location>
        <begin position="115"/>
        <end position="144"/>
    </location>
</feature>
<sequence>MNEVIAPVLSRRKQQKPARVIESMPTNAECSSPSSASVIVRVADLRCSQKEKANLPAGTVLGPLVASNSTDIDERSNREDKEIAGRLKLCNLDENSSQETEVIRIANAANGTSCGELVESGSPSTTSPTSPSVPSMPIGQDAPPASTSADVSFVTVAPHAIYLPVAFHDSGLSHMQVVGYPQIIIPVAVSRTTAHLYTPSLFVDETLSRGLEVPSSLSIGGTLLKLDRMTHPASCRPDVMPEPITAFHSLKKKMSTSPRAGMKRHSPIGDTKPLDLSLHVKEKRSLTTTKHELLSTQSSPTEPEKRYRCECGVSFNSETTLQGHRKYYCNNVANHAEVSREPQKKVLTRCQQCEFQPSSANQLAQHIRTNHSAVLAYVCQLCGYKGYSQRGIRSHLRTHSECCNGHNEELIKRHVCVVTPDSIKVECAECRKSFATKHLMKQHDCERTLKCD</sequence>
<reference evidence="11 12" key="2">
    <citation type="submission" date="2018-11" db="EMBL/GenBank/DDBJ databases">
        <authorList>
            <consortium name="Pathogen Informatics"/>
        </authorList>
    </citation>
    <scope>NUCLEOTIDE SEQUENCE [LARGE SCALE GENOMIC DNA]</scope>
</reference>
<dbReference type="Gene3D" id="3.30.160.60">
    <property type="entry name" value="Classic Zinc Finger"/>
    <property type="match status" value="1"/>
</dbReference>
<feature type="compositionally biased region" description="Low complexity" evidence="9">
    <location>
        <begin position="120"/>
        <end position="137"/>
    </location>
</feature>
<keyword evidence="4 8" id="KW-0863">Zinc-finger</keyword>
<dbReference type="SUPFAM" id="SSF57667">
    <property type="entry name" value="beta-beta-alpha zinc fingers"/>
    <property type="match status" value="2"/>
</dbReference>
<reference evidence="13" key="1">
    <citation type="submission" date="2016-06" db="UniProtKB">
        <authorList>
            <consortium name="WormBaseParasite"/>
        </authorList>
    </citation>
    <scope>IDENTIFICATION</scope>
</reference>
<evidence type="ECO:0000256" key="4">
    <source>
        <dbReference type="ARBA" id="ARBA00022771"/>
    </source>
</evidence>
<evidence type="ECO:0000256" key="2">
    <source>
        <dbReference type="ARBA" id="ARBA00022723"/>
    </source>
</evidence>
<evidence type="ECO:0000256" key="6">
    <source>
        <dbReference type="ARBA" id="ARBA00023125"/>
    </source>
</evidence>
<keyword evidence="12" id="KW-1185">Reference proteome</keyword>
<dbReference type="GO" id="GO:0003700">
    <property type="term" value="F:DNA-binding transcription factor activity"/>
    <property type="evidence" value="ECO:0007669"/>
    <property type="project" value="TreeGrafter"/>
</dbReference>
<evidence type="ECO:0000313" key="12">
    <source>
        <dbReference type="Proteomes" id="UP000050794"/>
    </source>
</evidence>
<dbReference type="InterPro" id="IPR013087">
    <property type="entry name" value="Znf_C2H2_type"/>
</dbReference>
<accession>A0A183UPN9</accession>
<dbReference type="GO" id="GO:0006357">
    <property type="term" value="P:regulation of transcription by RNA polymerase II"/>
    <property type="evidence" value="ECO:0007669"/>
    <property type="project" value="TreeGrafter"/>
</dbReference>
<evidence type="ECO:0000256" key="7">
    <source>
        <dbReference type="ARBA" id="ARBA00023242"/>
    </source>
</evidence>
<dbReference type="AlphaFoldDB" id="A0A183UPN9"/>
<evidence type="ECO:0000256" key="8">
    <source>
        <dbReference type="PROSITE-ProRule" id="PRU00042"/>
    </source>
</evidence>
<feature type="region of interest" description="Disordered" evidence="9">
    <location>
        <begin position="253"/>
        <end position="273"/>
    </location>
</feature>
<dbReference type="GO" id="GO:0008270">
    <property type="term" value="F:zinc ion binding"/>
    <property type="evidence" value="ECO:0007669"/>
    <property type="project" value="UniProtKB-KW"/>
</dbReference>
<gene>
    <name evidence="11" type="ORF">TCNE_LOCUS10459</name>
</gene>
<keyword evidence="5" id="KW-0862">Zinc</keyword>